<dbReference type="Pfam" id="PF02870">
    <property type="entry name" value="Methyltransf_1N"/>
    <property type="match status" value="1"/>
</dbReference>
<dbReference type="STRING" id="326424.FRAAL0154"/>
<comment type="catalytic activity">
    <reaction evidence="1">
        <text>a 4-O-methyl-thymidine in DNA + L-cysteinyl-[protein] = a thymidine in DNA + S-methyl-L-cysteinyl-[protein]</text>
        <dbReference type="Rhea" id="RHEA:53428"/>
        <dbReference type="Rhea" id="RHEA-COMP:10131"/>
        <dbReference type="Rhea" id="RHEA-COMP:10132"/>
        <dbReference type="Rhea" id="RHEA-COMP:13555"/>
        <dbReference type="Rhea" id="RHEA-COMP:13556"/>
        <dbReference type="ChEBI" id="CHEBI:29950"/>
        <dbReference type="ChEBI" id="CHEBI:82612"/>
        <dbReference type="ChEBI" id="CHEBI:137386"/>
        <dbReference type="ChEBI" id="CHEBI:137387"/>
        <dbReference type="EC" id="2.1.1.63"/>
    </reaction>
</comment>
<dbReference type="GO" id="GO:0006281">
    <property type="term" value="P:DNA repair"/>
    <property type="evidence" value="ECO:0007669"/>
    <property type="project" value="UniProtKB-KW"/>
</dbReference>
<evidence type="ECO:0000256" key="4">
    <source>
        <dbReference type="ARBA" id="ARBA00022603"/>
    </source>
</evidence>
<comment type="catalytic activity">
    <reaction evidence="8">
        <text>a 6-O-methyl-2'-deoxyguanosine in DNA + L-cysteinyl-[protein] = S-methyl-L-cysteinyl-[protein] + a 2'-deoxyguanosine in DNA</text>
        <dbReference type="Rhea" id="RHEA:24000"/>
        <dbReference type="Rhea" id="RHEA-COMP:10131"/>
        <dbReference type="Rhea" id="RHEA-COMP:10132"/>
        <dbReference type="Rhea" id="RHEA-COMP:11367"/>
        <dbReference type="Rhea" id="RHEA-COMP:11368"/>
        <dbReference type="ChEBI" id="CHEBI:29950"/>
        <dbReference type="ChEBI" id="CHEBI:82612"/>
        <dbReference type="ChEBI" id="CHEBI:85445"/>
        <dbReference type="ChEBI" id="CHEBI:85448"/>
        <dbReference type="EC" id="2.1.1.63"/>
    </reaction>
</comment>
<keyword evidence="12" id="KW-1185">Reference proteome</keyword>
<evidence type="ECO:0000259" key="10">
    <source>
        <dbReference type="Pfam" id="PF02870"/>
    </source>
</evidence>
<comment type="similarity">
    <text evidence="2">Belongs to the MGMT family.</text>
</comment>
<dbReference type="PANTHER" id="PTHR10815">
    <property type="entry name" value="METHYLATED-DNA--PROTEIN-CYSTEINE METHYLTRANSFERASE"/>
    <property type="match status" value="1"/>
</dbReference>
<dbReference type="EC" id="2.1.1.63" evidence="3"/>
<dbReference type="InterPro" id="IPR014048">
    <property type="entry name" value="MethylDNA_cys_MeTrfase_DNA-bd"/>
</dbReference>
<evidence type="ECO:0000256" key="7">
    <source>
        <dbReference type="ARBA" id="ARBA00023204"/>
    </source>
</evidence>
<dbReference type="Gene3D" id="1.10.10.10">
    <property type="entry name" value="Winged helix-like DNA-binding domain superfamily/Winged helix DNA-binding domain"/>
    <property type="match status" value="1"/>
</dbReference>
<dbReference type="RefSeq" id="WP_011601415.1">
    <property type="nucleotide sequence ID" value="NC_008278.1"/>
</dbReference>
<dbReference type="InterPro" id="IPR036388">
    <property type="entry name" value="WH-like_DNA-bd_sf"/>
</dbReference>
<dbReference type="GO" id="GO:0003908">
    <property type="term" value="F:methylated-DNA-[protein]-cysteine S-methyltransferase activity"/>
    <property type="evidence" value="ECO:0007669"/>
    <property type="project" value="UniProtKB-EC"/>
</dbReference>
<dbReference type="PROSITE" id="PS00374">
    <property type="entry name" value="MGMT"/>
    <property type="match status" value="1"/>
</dbReference>
<keyword evidence="4 11" id="KW-0489">Methyltransferase</keyword>
<dbReference type="SUPFAM" id="SSF46767">
    <property type="entry name" value="Methylated DNA-protein cysteine methyltransferase, C-terminal domain"/>
    <property type="match status" value="1"/>
</dbReference>
<organism evidence="11 12">
    <name type="scientific">Frankia alni (strain DSM 45986 / CECT 9034 / ACN14a)</name>
    <dbReference type="NCBI Taxonomy" id="326424"/>
    <lineage>
        <taxon>Bacteria</taxon>
        <taxon>Bacillati</taxon>
        <taxon>Actinomycetota</taxon>
        <taxon>Actinomycetes</taxon>
        <taxon>Frankiales</taxon>
        <taxon>Frankiaceae</taxon>
        <taxon>Frankia</taxon>
    </lineage>
</organism>
<evidence type="ECO:0000313" key="12">
    <source>
        <dbReference type="Proteomes" id="UP000000657"/>
    </source>
</evidence>
<evidence type="ECO:0000256" key="2">
    <source>
        <dbReference type="ARBA" id="ARBA00008711"/>
    </source>
</evidence>
<dbReference type="GO" id="GO:0032259">
    <property type="term" value="P:methylation"/>
    <property type="evidence" value="ECO:0007669"/>
    <property type="project" value="UniProtKB-KW"/>
</dbReference>
<evidence type="ECO:0000256" key="1">
    <source>
        <dbReference type="ARBA" id="ARBA00001286"/>
    </source>
</evidence>
<sequence>MTGQDSPEFDPLATVLGAEVDLSRLRLRLLAEAERDGLLDVVYRTVDAPVGRLLLVATRRGLVRVAYEVEGHDTVLATLAERISPRLLKAGGRLDAVAGQLDDYFSRVRYRFDVDLDLRLASRFRLTVLEHLREIPYGGTASYAAVAALAGSPRAVRAVGTACATNPLPVVIPCHRVVRSDGGIGRYVGGDDAKRTLLRLEGAI</sequence>
<proteinExistence type="inferred from homology"/>
<dbReference type="InterPro" id="IPR001497">
    <property type="entry name" value="MethylDNA_cys_MeTrfase_AS"/>
</dbReference>
<dbReference type="AlphaFoldDB" id="Q0RUB0"/>
<evidence type="ECO:0000256" key="6">
    <source>
        <dbReference type="ARBA" id="ARBA00022763"/>
    </source>
</evidence>
<dbReference type="HOGENOM" id="CLU_000445_52_2_11"/>
<keyword evidence="6" id="KW-0227">DNA damage</keyword>
<dbReference type="KEGG" id="fal:FRAAL0154"/>
<dbReference type="PANTHER" id="PTHR10815:SF5">
    <property type="entry name" value="METHYLATED-DNA--PROTEIN-CYSTEINE METHYLTRANSFERASE"/>
    <property type="match status" value="1"/>
</dbReference>
<evidence type="ECO:0000256" key="8">
    <source>
        <dbReference type="ARBA" id="ARBA00049348"/>
    </source>
</evidence>
<dbReference type="EMBL" id="CT573213">
    <property type="protein sequence ID" value="CAJ58833.1"/>
    <property type="molecule type" value="Genomic_DNA"/>
</dbReference>
<dbReference type="Pfam" id="PF01035">
    <property type="entry name" value="DNA_binding_1"/>
    <property type="match status" value="1"/>
</dbReference>
<feature type="domain" description="Methylated-DNA-[protein]-cysteine S-methyltransferase DNA binding" evidence="9">
    <location>
        <begin position="124"/>
        <end position="203"/>
    </location>
</feature>
<dbReference type="CDD" id="cd06445">
    <property type="entry name" value="ATase"/>
    <property type="match status" value="1"/>
</dbReference>
<keyword evidence="5 11" id="KW-0808">Transferase</keyword>
<feature type="domain" description="Methylguanine DNA methyltransferase ribonuclease-like" evidence="10">
    <location>
        <begin position="41"/>
        <end position="118"/>
    </location>
</feature>
<dbReference type="OrthoDB" id="9811249at2"/>
<dbReference type="Proteomes" id="UP000000657">
    <property type="component" value="Chromosome"/>
</dbReference>
<dbReference type="FunFam" id="1.10.10.10:FF:000214">
    <property type="entry name" value="Methylated-DNA--protein-cysteine methyltransferase"/>
    <property type="match status" value="1"/>
</dbReference>
<evidence type="ECO:0000313" key="11">
    <source>
        <dbReference type="EMBL" id="CAJ58833.1"/>
    </source>
</evidence>
<reference evidence="11 12" key="1">
    <citation type="journal article" date="2007" name="Genome Res.">
        <title>Genome characteristics of facultatively symbiotic Frankia sp. strains reflect host range and host plant biogeography.</title>
        <authorList>
            <person name="Normand P."/>
            <person name="Lapierre P."/>
            <person name="Tisa L.S."/>
            <person name="Gogarten J.P."/>
            <person name="Alloisio N."/>
            <person name="Bagnarol E."/>
            <person name="Bassi C.A."/>
            <person name="Berry A.M."/>
            <person name="Bickhart D.M."/>
            <person name="Choisne N."/>
            <person name="Couloux A."/>
            <person name="Cournoyer B."/>
            <person name="Cruveiller S."/>
            <person name="Daubin V."/>
            <person name="Demange N."/>
            <person name="Francino M.P."/>
            <person name="Goltsman E."/>
            <person name="Huang Y."/>
            <person name="Kopp O.R."/>
            <person name="Labarre L."/>
            <person name="Lapidus A."/>
            <person name="Lavire C."/>
            <person name="Marechal J."/>
            <person name="Martinez M."/>
            <person name="Mastronunzio J.E."/>
            <person name="Mullin B.C."/>
            <person name="Niemann J."/>
            <person name="Pujic P."/>
            <person name="Rawnsley T."/>
            <person name="Rouy Z."/>
            <person name="Schenowitz C."/>
            <person name="Sellstedt A."/>
            <person name="Tavares F."/>
            <person name="Tomkins J.P."/>
            <person name="Vallenet D."/>
            <person name="Valverde C."/>
            <person name="Wall L.G."/>
            <person name="Wang Y."/>
            <person name="Medigue C."/>
            <person name="Benson D.R."/>
        </authorList>
    </citation>
    <scope>NUCLEOTIDE SEQUENCE [LARGE SCALE GENOMIC DNA]</scope>
    <source>
        <strain evidence="12">DSM 45986 / CECT 9034 / ACN14a</strain>
    </source>
</reference>
<dbReference type="InterPro" id="IPR008332">
    <property type="entry name" value="MethylG_MeTrfase_N"/>
</dbReference>
<dbReference type="eggNOG" id="COG0350">
    <property type="taxonomic scope" value="Bacteria"/>
</dbReference>
<protein>
    <recommendedName>
        <fullName evidence="3">methylated-DNA--[protein]-cysteine S-methyltransferase</fullName>
        <ecNumber evidence="3">2.1.1.63</ecNumber>
    </recommendedName>
</protein>
<dbReference type="NCBIfam" id="TIGR00589">
    <property type="entry name" value="ogt"/>
    <property type="match status" value="1"/>
</dbReference>
<name>Q0RUB0_FRAAA</name>
<evidence type="ECO:0000256" key="5">
    <source>
        <dbReference type="ARBA" id="ARBA00022679"/>
    </source>
</evidence>
<evidence type="ECO:0000259" key="9">
    <source>
        <dbReference type="Pfam" id="PF01035"/>
    </source>
</evidence>
<dbReference type="Gene3D" id="3.30.160.70">
    <property type="entry name" value="Methylated DNA-protein cysteine methyltransferase domain"/>
    <property type="match status" value="1"/>
</dbReference>
<dbReference type="InterPro" id="IPR036631">
    <property type="entry name" value="MGMT_N_sf"/>
</dbReference>
<evidence type="ECO:0000256" key="3">
    <source>
        <dbReference type="ARBA" id="ARBA00011918"/>
    </source>
</evidence>
<gene>
    <name evidence="11" type="primary">ada</name>
    <name evidence="11" type="ordered locus">FRAAL0154</name>
</gene>
<dbReference type="InterPro" id="IPR036217">
    <property type="entry name" value="MethylDNA_cys_MeTrfase_DNAb"/>
</dbReference>
<dbReference type="SUPFAM" id="SSF53155">
    <property type="entry name" value="Methylated DNA-protein cysteine methyltransferase domain"/>
    <property type="match status" value="1"/>
</dbReference>
<accession>Q0RUB0</accession>
<keyword evidence="7" id="KW-0234">DNA repair</keyword>